<evidence type="ECO:0000256" key="1">
    <source>
        <dbReference type="SAM" id="MobiDB-lite"/>
    </source>
</evidence>
<reference evidence="2" key="1">
    <citation type="submission" date="2021-01" db="UniProtKB">
        <authorList>
            <consortium name="EnsemblMetazoa"/>
        </authorList>
    </citation>
    <scope>IDENTIFICATION</scope>
</reference>
<dbReference type="CDD" id="cd00403">
    <property type="entry name" value="Ribosomal_L1"/>
    <property type="match status" value="1"/>
</dbReference>
<sequence>MSEILWFNVKLAVSALLTYINKEGDITGKKKSELFEHRQGLWLSVGLRKIPATQVKPTPIPLPHPLHESSDVCFISSQPGKAMRKIFEEKGITNIEKVISLTKLRKEYKTYTLKRQLISSYNIFLCEEKIYHLVCKSLGKECYKHKKEPVPVRTVNKDLKKEIEKCLSSTMLRVGHGPSSSILVGQLNEHKEKQMVENLLHAMRIVGQKVPGKWNNIKSMYLKTSTSVALPLYQASPVATHDLSDVKVDVEEKQRKRKRKATPSIKNTNLDEVKSDDEGQHEDQNDKTEDVVLDGEKENEVTPLGNEDIEETNPAVEEQKTVVAKNEKHLRSSKVKKAKVEEGKEEGKLVKKRKVKKVTTLSEEEIESVPKTKKTPKKTLPAKKTGPRKVKSK</sequence>
<dbReference type="SUPFAM" id="SSF56808">
    <property type="entry name" value="Ribosomal protein L1"/>
    <property type="match status" value="1"/>
</dbReference>
<feature type="compositionally biased region" description="Basic and acidic residues" evidence="1">
    <location>
        <begin position="338"/>
        <end position="349"/>
    </location>
</feature>
<organism evidence="2 3">
    <name type="scientific">Clytia hemisphaerica</name>
    <dbReference type="NCBI Taxonomy" id="252671"/>
    <lineage>
        <taxon>Eukaryota</taxon>
        <taxon>Metazoa</taxon>
        <taxon>Cnidaria</taxon>
        <taxon>Hydrozoa</taxon>
        <taxon>Hydroidolina</taxon>
        <taxon>Leptothecata</taxon>
        <taxon>Obeliida</taxon>
        <taxon>Clytiidae</taxon>
        <taxon>Clytia</taxon>
    </lineage>
</organism>
<dbReference type="InterPro" id="IPR028364">
    <property type="entry name" value="Ribosomal_uL1/biogenesis"/>
</dbReference>
<keyword evidence="3" id="KW-1185">Reference proteome</keyword>
<feature type="compositionally biased region" description="Basic and acidic residues" evidence="1">
    <location>
        <begin position="317"/>
        <end position="330"/>
    </location>
</feature>
<accession>A0A7M5XEJ9</accession>
<dbReference type="InterPro" id="IPR016095">
    <property type="entry name" value="Ribosomal_uL1_3-a/b-sand"/>
</dbReference>
<dbReference type="Proteomes" id="UP000594262">
    <property type="component" value="Unplaced"/>
</dbReference>
<feature type="region of interest" description="Disordered" evidence="1">
    <location>
        <begin position="249"/>
        <end position="393"/>
    </location>
</feature>
<protein>
    <submittedName>
        <fullName evidence="2">Uncharacterized protein</fullName>
    </submittedName>
</protein>
<dbReference type="EnsemblMetazoa" id="CLYHEMT022201.1">
    <property type="protein sequence ID" value="CLYHEMP022201.1"/>
    <property type="gene ID" value="CLYHEMG022201"/>
</dbReference>
<feature type="compositionally biased region" description="Basic residues" evidence="1">
    <location>
        <begin position="371"/>
        <end position="393"/>
    </location>
</feature>
<dbReference type="OrthoDB" id="10251727at2759"/>
<proteinExistence type="predicted"/>
<dbReference type="InterPro" id="IPR023674">
    <property type="entry name" value="Ribosomal_uL1-like"/>
</dbReference>
<evidence type="ECO:0000313" key="2">
    <source>
        <dbReference type="EnsemblMetazoa" id="CLYHEMP022201.1"/>
    </source>
</evidence>
<dbReference type="Gene3D" id="3.40.50.790">
    <property type="match status" value="1"/>
</dbReference>
<name>A0A7M5XEJ9_9CNID</name>
<feature type="compositionally biased region" description="Basic and acidic residues" evidence="1">
    <location>
        <begin position="269"/>
        <end position="300"/>
    </location>
</feature>
<dbReference type="Pfam" id="PF00687">
    <property type="entry name" value="Ribosomal_L1"/>
    <property type="match status" value="1"/>
</dbReference>
<dbReference type="AlphaFoldDB" id="A0A7M5XEJ9"/>
<evidence type="ECO:0000313" key="3">
    <source>
        <dbReference type="Proteomes" id="UP000594262"/>
    </source>
</evidence>